<dbReference type="InParanoid" id="A0A401GCR7"/>
<dbReference type="STRING" id="139825.A0A401GCR7"/>
<dbReference type="AlphaFoldDB" id="A0A401GCR7"/>
<dbReference type="GeneID" id="38776869"/>
<feature type="domain" description="BTB" evidence="2">
    <location>
        <begin position="354"/>
        <end position="425"/>
    </location>
</feature>
<proteinExistence type="predicted"/>
<dbReference type="OrthoDB" id="288590at2759"/>
<dbReference type="RefSeq" id="XP_027610865.1">
    <property type="nucleotide sequence ID" value="XM_027755064.1"/>
</dbReference>
<feature type="compositionally biased region" description="Low complexity" evidence="1">
    <location>
        <begin position="8"/>
        <end position="58"/>
    </location>
</feature>
<feature type="region of interest" description="Disordered" evidence="1">
    <location>
        <begin position="115"/>
        <end position="141"/>
    </location>
</feature>
<feature type="compositionally biased region" description="Low complexity" evidence="1">
    <location>
        <begin position="331"/>
        <end position="350"/>
    </location>
</feature>
<evidence type="ECO:0000313" key="4">
    <source>
        <dbReference type="Proteomes" id="UP000287166"/>
    </source>
</evidence>
<protein>
    <recommendedName>
        <fullName evidence="2">BTB domain-containing protein</fullName>
    </recommendedName>
</protein>
<organism evidence="3 4">
    <name type="scientific">Sparassis crispa</name>
    <dbReference type="NCBI Taxonomy" id="139825"/>
    <lineage>
        <taxon>Eukaryota</taxon>
        <taxon>Fungi</taxon>
        <taxon>Dikarya</taxon>
        <taxon>Basidiomycota</taxon>
        <taxon>Agaricomycotina</taxon>
        <taxon>Agaricomycetes</taxon>
        <taxon>Polyporales</taxon>
        <taxon>Sparassidaceae</taxon>
        <taxon>Sparassis</taxon>
    </lineage>
</organism>
<dbReference type="InterPro" id="IPR000210">
    <property type="entry name" value="BTB/POZ_dom"/>
</dbReference>
<evidence type="ECO:0000313" key="3">
    <source>
        <dbReference type="EMBL" id="GBE79952.1"/>
    </source>
</evidence>
<feature type="compositionally biased region" description="Polar residues" evidence="1">
    <location>
        <begin position="540"/>
        <end position="549"/>
    </location>
</feature>
<reference evidence="3 4" key="1">
    <citation type="journal article" date="2018" name="Sci. Rep.">
        <title>Genome sequence of the cauliflower mushroom Sparassis crispa (Hanabiratake) and its association with beneficial usage.</title>
        <authorList>
            <person name="Kiyama R."/>
            <person name="Furutani Y."/>
            <person name="Kawaguchi K."/>
            <person name="Nakanishi T."/>
        </authorList>
    </citation>
    <scope>NUCLEOTIDE SEQUENCE [LARGE SCALE GENOMIC DNA]</scope>
</reference>
<dbReference type="EMBL" id="BFAD01000002">
    <property type="protein sequence ID" value="GBE79952.1"/>
    <property type="molecule type" value="Genomic_DNA"/>
</dbReference>
<dbReference type="Proteomes" id="UP000287166">
    <property type="component" value="Unassembled WGS sequence"/>
</dbReference>
<feature type="region of interest" description="Disordered" evidence="1">
    <location>
        <begin position="325"/>
        <end position="350"/>
    </location>
</feature>
<sequence>MAEHLRQSNSRMSSAAGSPSRPSPLSRPHWPWSTYTHRSSSSSVFSTSSSSLASQSMSDSRHSAASTVLLPVATAAKGGPGIPDNAANEESTTRQWSFAAFEWVVRDVHRLRDFVEGPETTDASDTTPENQTESEGGPEADDFEILRESPMLGDSKFKLEIAKTIHFQQTDRSTTPVIKTGPQTLSVYITSLMVDFAHADYEMCTSMFAAIKCQDDRIGERGARAQWVWEYWQNGWVFRQESEVWACPLPSLSSLLENPRIRETDSFVICVQIHSPIGPFFPQQPSAYYVPRDLLDGLEASLDNPNTGDVQFICLERRDAHQELSDSTSLSPITATPMASPSSSSSQSFTPQTVARKRIIYAHADILTRRSEYFTTMFSSSFAEVPGIHYPGGRKIYTVTVEEADFVTIYWLLKWVYANWLLFRKEDDPREAVNGMGAGWSARGFGIRGAADEWEWKAFSKNISTEGHTPGGVSDARSVTSAESAVSGSATSKDKGKYVPDQSQAVAATTTRIASTSKAVPPPPSPSRPSTTNARRPSVPASTNTSGLTVPNVPGSAASRGTKPVPVPISPSKANYTAPPRYPLSPHQQRQRSHPSAPSTDPHPHPTAPPPPASALSMYQIAHRYAMPGLASLALEHILSTITPQAGFPVLLATSAWEELHSLVEDYVVEKWDEVSVSDEFERCCQEVAAGEWGPEGGTTLMALFRRLRSPNAMAYARN</sequence>
<accession>A0A401GCR7</accession>
<evidence type="ECO:0000259" key="2">
    <source>
        <dbReference type="PROSITE" id="PS50097"/>
    </source>
</evidence>
<feature type="compositionally biased region" description="Polar residues" evidence="1">
    <location>
        <begin position="477"/>
        <end position="491"/>
    </location>
</feature>
<keyword evidence="4" id="KW-1185">Reference proteome</keyword>
<feature type="compositionally biased region" description="Polar residues" evidence="1">
    <location>
        <begin position="501"/>
        <end position="513"/>
    </location>
</feature>
<dbReference type="InterPro" id="IPR011333">
    <property type="entry name" value="SKP1/BTB/POZ_sf"/>
</dbReference>
<dbReference type="Gene3D" id="3.30.710.10">
    <property type="entry name" value="Potassium Channel Kv1.1, Chain A"/>
    <property type="match status" value="1"/>
</dbReference>
<feature type="region of interest" description="Disordered" evidence="1">
    <location>
        <begin position="1"/>
        <end position="58"/>
    </location>
</feature>
<dbReference type="SUPFAM" id="SSF54695">
    <property type="entry name" value="POZ domain"/>
    <property type="match status" value="1"/>
</dbReference>
<feature type="compositionally biased region" description="Polar residues" evidence="1">
    <location>
        <begin position="121"/>
        <end position="134"/>
    </location>
</feature>
<evidence type="ECO:0000256" key="1">
    <source>
        <dbReference type="SAM" id="MobiDB-lite"/>
    </source>
</evidence>
<dbReference type="CDD" id="cd18186">
    <property type="entry name" value="BTB_POZ_ZBTB_KLHL-like"/>
    <property type="match status" value="1"/>
</dbReference>
<name>A0A401GCR7_9APHY</name>
<feature type="compositionally biased region" description="Low complexity" evidence="1">
    <location>
        <begin position="528"/>
        <end position="538"/>
    </location>
</feature>
<gene>
    <name evidence="3" type="ORF">SCP_0211540</name>
</gene>
<comment type="caution">
    <text evidence="3">The sequence shown here is derived from an EMBL/GenBank/DDBJ whole genome shotgun (WGS) entry which is preliminary data.</text>
</comment>
<feature type="region of interest" description="Disordered" evidence="1">
    <location>
        <begin position="463"/>
        <end position="614"/>
    </location>
</feature>
<dbReference type="PROSITE" id="PS50097">
    <property type="entry name" value="BTB"/>
    <property type="match status" value="1"/>
</dbReference>
<dbReference type="PANTHER" id="PTHR24413">
    <property type="entry name" value="SPECKLE-TYPE POZ PROTEIN"/>
    <property type="match status" value="1"/>
</dbReference>